<name>A0A7R9KYG0_9ACAR</name>
<reference evidence="3" key="1">
    <citation type="submission" date="2020-11" db="EMBL/GenBank/DDBJ databases">
        <authorList>
            <person name="Tran Van P."/>
        </authorList>
    </citation>
    <scope>NUCLEOTIDE SEQUENCE</scope>
</reference>
<feature type="region of interest" description="Disordered" evidence="1">
    <location>
        <begin position="156"/>
        <end position="177"/>
    </location>
</feature>
<feature type="compositionally biased region" description="Low complexity" evidence="1">
    <location>
        <begin position="24"/>
        <end position="56"/>
    </location>
</feature>
<evidence type="ECO:0000256" key="1">
    <source>
        <dbReference type="SAM" id="MobiDB-lite"/>
    </source>
</evidence>
<dbReference type="EMBL" id="OC862711">
    <property type="protein sequence ID" value="CAD7630462.1"/>
    <property type="molecule type" value="Genomic_DNA"/>
</dbReference>
<dbReference type="PROSITE" id="PS00028">
    <property type="entry name" value="ZINC_FINGER_C2H2_1"/>
    <property type="match status" value="1"/>
</dbReference>
<accession>A0A7R9KYG0</accession>
<feature type="compositionally biased region" description="Polar residues" evidence="1">
    <location>
        <begin position="112"/>
        <end position="122"/>
    </location>
</feature>
<protein>
    <recommendedName>
        <fullName evidence="2">C2H2-type domain-containing protein</fullName>
    </recommendedName>
</protein>
<evidence type="ECO:0000259" key="2">
    <source>
        <dbReference type="PROSITE" id="PS00028"/>
    </source>
</evidence>
<organism evidence="3">
    <name type="scientific">Medioppia subpectinata</name>
    <dbReference type="NCBI Taxonomy" id="1979941"/>
    <lineage>
        <taxon>Eukaryota</taxon>
        <taxon>Metazoa</taxon>
        <taxon>Ecdysozoa</taxon>
        <taxon>Arthropoda</taxon>
        <taxon>Chelicerata</taxon>
        <taxon>Arachnida</taxon>
        <taxon>Acari</taxon>
        <taxon>Acariformes</taxon>
        <taxon>Sarcoptiformes</taxon>
        <taxon>Oribatida</taxon>
        <taxon>Brachypylina</taxon>
        <taxon>Oppioidea</taxon>
        <taxon>Oppiidae</taxon>
        <taxon>Medioppia</taxon>
    </lineage>
</organism>
<feature type="region of interest" description="Disordered" evidence="1">
    <location>
        <begin position="1"/>
        <end position="129"/>
    </location>
</feature>
<dbReference type="EMBL" id="CAJPIZ010008136">
    <property type="protein sequence ID" value="CAG2110892.1"/>
    <property type="molecule type" value="Genomic_DNA"/>
</dbReference>
<feature type="domain" description="C2H2-type" evidence="2">
    <location>
        <begin position="208"/>
        <end position="228"/>
    </location>
</feature>
<dbReference type="InterPro" id="IPR013087">
    <property type="entry name" value="Znf_C2H2_type"/>
</dbReference>
<evidence type="ECO:0000313" key="3">
    <source>
        <dbReference type="EMBL" id="CAD7630462.1"/>
    </source>
</evidence>
<proteinExistence type="predicted"/>
<dbReference type="AlphaFoldDB" id="A0A7R9KYG0"/>
<keyword evidence="4" id="KW-1185">Reference proteome</keyword>
<feature type="non-terminal residue" evidence="3">
    <location>
        <position position="273"/>
    </location>
</feature>
<sequence>DLKNIEPKNSKRVSRKAHDLLDTSVSSVNSAKKAKPKTSGSAAAAKTTPKANANTPKVKDSGVAVEAEAVAPPPPKKTTEVMRALADSTDDGESGASKATKPMVTPKRKPRANSTSEPSSASKRLKTNGDHSLTAADGVALEVAENAVLQLLSSSQPLTPQRKSSQESLSNGVDNKPVVVVDKPDDSVLMDDLSPNELIIVEDKSMFCLFCDQSFADRQDATAHYVIHMCPLKCVKCCKLFATYDQYLKHGIVLVKYSAAAKMLNRFAFPSEL</sequence>
<evidence type="ECO:0000313" key="4">
    <source>
        <dbReference type="Proteomes" id="UP000759131"/>
    </source>
</evidence>
<gene>
    <name evidence="3" type="ORF">OSB1V03_LOCUS10875</name>
</gene>
<dbReference type="Proteomes" id="UP000759131">
    <property type="component" value="Unassembled WGS sequence"/>
</dbReference>